<evidence type="ECO:0000313" key="1">
    <source>
        <dbReference type="EMBL" id="KXA44253.1"/>
    </source>
</evidence>
<dbReference type="Proteomes" id="UP000070533">
    <property type="component" value="Unassembled WGS sequence"/>
</dbReference>
<reference evidence="2" key="1">
    <citation type="submission" date="2016-01" db="EMBL/GenBank/DDBJ databases">
        <authorList>
            <person name="Mitreva M."/>
            <person name="Pepin K.H."/>
            <person name="Mihindukulasuriya K.A."/>
            <person name="Fulton R."/>
            <person name="Fronick C."/>
            <person name="O'Laughlin M."/>
            <person name="Miner T."/>
            <person name="Herter B."/>
            <person name="Rosa B.A."/>
            <person name="Cordes M."/>
            <person name="Tomlinson C."/>
            <person name="Wollam A."/>
            <person name="Palsikar V.B."/>
            <person name="Mardis E.R."/>
            <person name="Wilson R.K."/>
        </authorList>
    </citation>
    <scope>NUCLEOTIDE SEQUENCE [LARGE SCALE GENOMIC DNA]</scope>
    <source>
        <strain evidence="2">MJR7716</strain>
    </source>
</reference>
<proteinExistence type="predicted"/>
<organism evidence="1 2">
    <name type="scientific">Prevotella corporis</name>
    <dbReference type="NCBI Taxonomy" id="28128"/>
    <lineage>
        <taxon>Bacteria</taxon>
        <taxon>Pseudomonadati</taxon>
        <taxon>Bacteroidota</taxon>
        <taxon>Bacteroidia</taxon>
        <taxon>Bacteroidales</taxon>
        <taxon>Prevotellaceae</taxon>
        <taxon>Prevotella</taxon>
    </lineage>
</organism>
<accession>A0A133QNA1</accession>
<dbReference type="PATRIC" id="fig|28128.5.peg.169"/>
<gene>
    <name evidence="1" type="ORF">HMPREF3226_00169</name>
</gene>
<dbReference type="STRING" id="28128.HMPREF3226_00169"/>
<sequence length="57" mass="6564">MLPLLDDLTLKKENKHGKLGVGFQFLSLTLQDHQPNHSKRNGRLSNYFGNNIATWKK</sequence>
<evidence type="ECO:0000313" key="2">
    <source>
        <dbReference type="Proteomes" id="UP000070533"/>
    </source>
</evidence>
<dbReference type="AlphaFoldDB" id="A0A133QNA1"/>
<keyword evidence="2" id="KW-1185">Reference proteome</keyword>
<dbReference type="EMBL" id="LRQG01000010">
    <property type="protein sequence ID" value="KXA44253.1"/>
    <property type="molecule type" value="Genomic_DNA"/>
</dbReference>
<comment type="caution">
    <text evidence="1">The sequence shown here is derived from an EMBL/GenBank/DDBJ whole genome shotgun (WGS) entry which is preliminary data.</text>
</comment>
<name>A0A133QNA1_9BACT</name>
<protein>
    <submittedName>
        <fullName evidence="1">Uncharacterized protein</fullName>
    </submittedName>
</protein>